<gene>
    <name evidence="3" type="ORF">SANT12839_048410</name>
</gene>
<evidence type="ECO:0000256" key="2">
    <source>
        <dbReference type="SAM" id="Phobius"/>
    </source>
</evidence>
<name>A0A4D4KCQ8_9ACTN</name>
<reference evidence="3 4" key="1">
    <citation type="journal article" date="2020" name="Int. J. Syst. Evol. Microbiol.">
        <title>Reclassification of Streptomyces castelarensis and Streptomyces sporoclivatus as later heterotypic synonyms of Streptomyces antimycoticus.</title>
        <authorList>
            <person name="Komaki H."/>
            <person name="Tamura T."/>
        </authorList>
    </citation>
    <scope>NUCLEOTIDE SEQUENCE [LARGE SCALE GENOMIC DNA]</scope>
    <source>
        <strain evidence="3 4">NBRC 12839</strain>
    </source>
</reference>
<keyword evidence="2" id="KW-0472">Membrane</keyword>
<feature type="transmembrane region" description="Helical" evidence="2">
    <location>
        <begin position="163"/>
        <end position="185"/>
    </location>
</feature>
<keyword evidence="2" id="KW-1133">Transmembrane helix</keyword>
<proteinExistence type="predicted"/>
<organism evidence="3 4">
    <name type="scientific">Streptomyces antimycoticus</name>
    <dbReference type="NCBI Taxonomy" id="68175"/>
    <lineage>
        <taxon>Bacteria</taxon>
        <taxon>Bacillati</taxon>
        <taxon>Actinomycetota</taxon>
        <taxon>Actinomycetes</taxon>
        <taxon>Kitasatosporales</taxon>
        <taxon>Streptomycetaceae</taxon>
        <taxon>Streptomyces</taxon>
        <taxon>Streptomyces violaceusniger group</taxon>
    </lineage>
</organism>
<feature type="region of interest" description="Disordered" evidence="1">
    <location>
        <begin position="1"/>
        <end position="36"/>
    </location>
</feature>
<keyword evidence="2" id="KW-0812">Transmembrane</keyword>
<protein>
    <submittedName>
        <fullName evidence="3">Uncharacterized protein</fullName>
    </submittedName>
</protein>
<dbReference type="Proteomes" id="UP000299290">
    <property type="component" value="Unassembled WGS sequence"/>
</dbReference>
<evidence type="ECO:0000313" key="3">
    <source>
        <dbReference type="EMBL" id="GDY43959.1"/>
    </source>
</evidence>
<evidence type="ECO:0000313" key="4">
    <source>
        <dbReference type="Proteomes" id="UP000299290"/>
    </source>
</evidence>
<sequence>MGSGGAAPHSPFSALPRTLAGGHRDPVPGVDREDEGDELGQLPLLEVPGGPLVDLVRDAARQQRDRLGERQGGLLLLGVEPALTGLLLDPHQGDALIALARLMGVGGVHMEAVGAVVELGGADLHQLHQGRVQALAGGRVQADQRLERLGAAFAKSTRPVCRVAVAAVVVVWTVVAVAVVVVMGMKLGR</sequence>
<evidence type="ECO:0000256" key="1">
    <source>
        <dbReference type="SAM" id="MobiDB-lite"/>
    </source>
</evidence>
<dbReference type="AlphaFoldDB" id="A0A4D4KCQ8"/>
<keyword evidence="4" id="KW-1185">Reference proteome</keyword>
<dbReference type="EMBL" id="BJHV01000001">
    <property type="protein sequence ID" value="GDY43959.1"/>
    <property type="molecule type" value="Genomic_DNA"/>
</dbReference>
<accession>A0A4D4KCQ8</accession>
<comment type="caution">
    <text evidence="3">The sequence shown here is derived from an EMBL/GenBank/DDBJ whole genome shotgun (WGS) entry which is preliminary data.</text>
</comment>